<dbReference type="InterPro" id="IPR000330">
    <property type="entry name" value="SNF2_N"/>
</dbReference>
<proteinExistence type="predicted"/>
<dbReference type="Pfam" id="PF00176">
    <property type="entry name" value="SNF2-rel_dom"/>
    <property type="match status" value="1"/>
</dbReference>
<feature type="compositionally biased region" description="Acidic residues" evidence="1">
    <location>
        <begin position="447"/>
        <end position="459"/>
    </location>
</feature>
<gene>
    <name evidence="3" type="ORF">PHPALM_5852</name>
</gene>
<organism evidence="3 4">
    <name type="scientific">Phytophthora palmivora</name>
    <dbReference type="NCBI Taxonomy" id="4796"/>
    <lineage>
        <taxon>Eukaryota</taxon>
        <taxon>Sar</taxon>
        <taxon>Stramenopiles</taxon>
        <taxon>Oomycota</taxon>
        <taxon>Peronosporomycetes</taxon>
        <taxon>Peronosporales</taxon>
        <taxon>Peronosporaceae</taxon>
        <taxon>Phytophthora</taxon>
    </lineage>
</organism>
<keyword evidence="4" id="KW-1185">Reference proteome</keyword>
<feature type="domain" description="Helicase ATP-binding" evidence="2">
    <location>
        <begin position="46"/>
        <end position="219"/>
    </location>
</feature>
<dbReference type="EMBL" id="NCKW01003386">
    <property type="protein sequence ID" value="POM76868.1"/>
    <property type="molecule type" value="Genomic_DNA"/>
</dbReference>
<evidence type="ECO:0000313" key="4">
    <source>
        <dbReference type="Proteomes" id="UP000237271"/>
    </source>
</evidence>
<evidence type="ECO:0000256" key="1">
    <source>
        <dbReference type="SAM" id="MobiDB-lite"/>
    </source>
</evidence>
<dbReference type="InterPro" id="IPR014001">
    <property type="entry name" value="Helicase_ATP-bd"/>
</dbReference>
<protein>
    <submittedName>
        <fullName evidence="3">Chromodomain-helicase-DNA-binding protein 1</fullName>
    </submittedName>
</protein>
<dbReference type="CDD" id="cd17919">
    <property type="entry name" value="DEXHc_Snf"/>
    <property type="match status" value="1"/>
</dbReference>
<dbReference type="SMART" id="SM00487">
    <property type="entry name" value="DEXDc"/>
    <property type="match status" value="1"/>
</dbReference>
<name>A0A2P4YGE6_9STRA</name>
<evidence type="ECO:0000313" key="3">
    <source>
        <dbReference type="EMBL" id="POM76868.1"/>
    </source>
</evidence>
<dbReference type="InterPro" id="IPR038718">
    <property type="entry name" value="SNF2-like_sf"/>
</dbReference>
<dbReference type="GO" id="GO:0005524">
    <property type="term" value="F:ATP binding"/>
    <property type="evidence" value="ECO:0007669"/>
    <property type="project" value="InterPro"/>
</dbReference>
<dbReference type="Proteomes" id="UP000237271">
    <property type="component" value="Unassembled WGS sequence"/>
</dbReference>
<sequence>MDEVVHKLELRGQQPTPFADQVEAQPSILENVTLHNYQLEGLKWLLRKHEQELNPILGDEMGLGKTLQVISFIATLITADRDHKKAKGGRYLVVAPLSVLPNWMEQFEQFAPSISTVIYIGPSKDREVTQKAIATIPLDQPLVVVTSYEMLLFDHEFFHKTVWELMIIDEGHRLKNPKGQLHGIVATKLRSKHMVILTGTPIQNDLQELFALLSILNPTVFNDQTLFETTFRDYFSAKAQRLDTDQHAKSKRLKSAEQLMHRLLAPLLLLRTVQDVKGAFTLPPLSEMVVHTPMSAMQRAYYKEVIAKNAEVLNGAAKAQGSSKSLLDLIQFGLHRLMQEAIGDNEDALMKPLEKEYIQHILARKSTKHVEDIASSDKMPLTLKNDKLLESGGDFREENMYYFEGEDYTKIVTNTTQDAELLHKLCKEAATSTKRQTNAARKRYEQDDVDEDDEDEEQVIENEAERVRKLEERRQKALERKLAQWKVNKHAGGEELSVSDDSAEDLEQVIEDHANTYEFSLEWDGDKNYDESDTDD</sequence>
<comment type="caution">
    <text evidence="3">The sequence shown here is derived from an EMBL/GenBank/DDBJ whole genome shotgun (WGS) entry which is preliminary data.</text>
</comment>
<dbReference type="OrthoDB" id="5857104at2759"/>
<reference evidence="3 4" key="1">
    <citation type="journal article" date="2017" name="Genome Biol. Evol.">
        <title>Phytophthora megakarya and P. palmivora, closely related causal agents of cacao black pod rot, underwent increases in genome sizes and gene numbers by different mechanisms.</title>
        <authorList>
            <person name="Ali S.S."/>
            <person name="Shao J."/>
            <person name="Lary D.J."/>
            <person name="Kronmiller B."/>
            <person name="Shen D."/>
            <person name="Strem M.D."/>
            <person name="Amoako-Attah I."/>
            <person name="Akrofi A.Y."/>
            <person name="Begoude B.A."/>
            <person name="Ten Hoopen G.M."/>
            <person name="Coulibaly K."/>
            <person name="Kebe B.I."/>
            <person name="Melnick R.L."/>
            <person name="Guiltinan M.J."/>
            <person name="Tyler B.M."/>
            <person name="Meinhardt L.W."/>
            <person name="Bailey B.A."/>
        </authorList>
    </citation>
    <scope>NUCLEOTIDE SEQUENCE [LARGE SCALE GENOMIC DNA]</scope>
    <source>
        <strain evidence="4">sbr112.9</strain>
    </source>
</reference>
<dbReference type="InterPro" id="IPR027417">
    <property type="entry name" value="P-loop_NTPase"/>
</dbReference>
<dbReference type="SUPFAM" id="SSF52540">
    <property type="entry name" value="P-loop containing nucleoside triphosphate hydrolases"/>
    <property type="match status" value="1"/>
</dbReference>
<accession>A0A2P4YGE6</accession>
<dbReference type="PANTHER" id="PTHR10799">
    <property type="entry name" value="SNF2/RAD54 HELICASE FAMILY"/>
    <property type="match status" value="1"/>
</dbReference>
<dbReference type="PROSITE" id="PS51192">
    <property type="entry name" value="HELICASE_ATP_BIND_1"/>
    <property type="match status" value="1"/>
</dbReference>
<feature type="region of interest" description="Disordered" evidence="1">
    <location>
        <begin position="432"/>
        <end position="459"/>
    </location>
</feature>
<dbReference type="Gene3D" id="3.40.50.300">
    <property type="entry name" value="P-loop containing nucleotide triphosphate hydrolases"/>
    <property type="match status" value="1"/>
</dbReference>
<dbReference type="AlphaFoldDB" id="A0A2P4YGE6"/>
<evidence type="ECO:0000259" key="2">
    <source>
        <dbReference type="PROSITE" id="PS51192"/>
    </source>
</evidence>
<dbReference type="Gene3D" id="3.40.50.10810">
    <property type="entry name" value="Tandem AAA-ATPase domain"/>
    <property type="match status" value="1"/>
</dbReference>